<dbReference type="OrthoDB" id="1896560at2759"/>
<accession>A0A9N8DUD0</accession>
<feature type="compositionally biased region" description="Basic residues" evidence="1">
    <location>
        <begin position="512"/>
        <end position="523"/>
    </location>
</feature>
<reference evidence="2" key="1">
    <citation type="submission" date="2020-06" db="EMBL/GenBank/DDBJ databases">
        <authorList>
            <consortium name="Plant Systems Biology data submission"/>
        </authorList>
    </citation>
    <scope>NUCLEOTIDE SEQUENCE</scope>
    <source>
        <strain evidence="2">D6</strain>
    </source>
</reference>
<comment type="caution">
    <text evidence="2">The sequence shown here is derived from an EMBL/GenBank/DDBJ whole genome shotgun (WGS) entry which is preliminary data.</text>
</comment>
<dbReference type="SUPFAM" id="SSF52047">
    <property type="entry name" value="RNI-like"/>
    <property type="match status" value="1"/>
</dbReference>
<evidence type="ECO:0000313" key="2">
    <source>
        <dbReference type="EMBL" id="CAB9508851.1"/>
    </source>
</evidence>
<keyword evidence="3" id="KW-1185">Reference proteome</keyword>
<dbReference type="EMBL" id="CAICTM010000363">
    <property type="protein sequence ID" value="CAB9508851.1"/>
    <property type="molecule type" value="Genomic_DNA"/>
</dbReference>
<dbReference type="Proteomes" id="UP001153069">
    <property type="component" value="Unassembled WGS sequence"/>
</dbReference>
<evidence type="ECO:0000256" key="1">
    <source>
        <dbReference type="SAM" id="MobiDB-lite"/>
    </source>
</evidence>
<organism evidence="2 3">
    <name type="scientific">Seminavis robusta</name>
    <dbReference type="NCBI Taxonomy" id="568900"/>
    <lineage>
        <taxon>Eukaryota</taxon>
        <taxon>Sar</taxon>
        <taxon>Stramenopiles</taxon>
        <taxon>Ochrophyta</taxon>
        <taxon>Bacillariophyta</taxon>
        <taxon>Bacillariophyceae</taxon>
        <taxon>Bacillariophycidae</taxon>
        <taxon>Naviculales</taxon>
        <taxon>Naviculaceae</taxon>
        <taxon>Seminavis</taxon>
    </lineage>
</organism>
<protein>
    <submittedName>
        <fullName evidence="2">Uncharacterized protein</fullName>
    </submittedName>
</protein>
<dbReference type="InterPro" id="IPR032675">
    <property type="entry name" value="LRR_dom_sf"/>
</dbReference>
<sequence length="541" mass="59500">MTNNSYNSRNVSLDLSHPDSLRAMAVLCTNKARKQKIKTITLHVSSSSQQSLTADWNCNNCEDDHITMDAQSMLAVFTMLGSFPQLRQVTVDLDLGTLPVGSLSVLLEGAQGLQILELRRVSIPTVVGRDLHKILRRATSLDTLTLRQCQGYSAVQAFLTHLPNLKHLELIGTKLSPQGTLTAGLLLRTCQNLQRLRLEDVPDLRDEHIQTLAASLAVDGDSSATLREFHLSSVSLGDVAGQAMAMLLQTTRFLQKVTLELGYWSQSGVSMAQILQQSTNLQHIQLLLPGRNQASVEHKARGVLAALATHPGVTHLKLTLHHTSCSQNVVAIEEDDRNNVMDSSSSSSCHGVSDSVWEALEEMLAHNHTLGSVIVMDTCFQVMELPPAIQATLDRNRAGLSRLLFGDDYYGQDNDVDEGRFHADYANAVINHKDNLDLVYFALSNHPTILSLCTGTADQQHDDMEASSPEQQAQDKTTRRNAPLSPPFFLPHKSKPPSPGSSISPNKLLRQGVRRLARGRWPRSKTTGSSRRTPTNTIRSL</sequence>
<name>A0A9N8DUD0_9STRA</name>
<dbReference type="AlphaFoldDB" id="A0A9N8DUD0"/>
<evidence type="ECO:0000313" key="3">
    <source>
        <dbReference type="Proteomes" id="UP001153069"/>
    </source>
</evidence>
<gene>
    <name evidence="2" type="ORF">SEMRO_364_G127010.1</name>
</gene>
<feature type="region of interest" description="Disordered" evidence="1">
    <location>
        <begin position="460"/>
        <end position="541"/>
    </location>
</feature>
<feature type="compositionally biased region" description="Polar residues" evidence="1">
    <location>
        <begin position="524"/>
        <end position="541"/>
    </location>
</feature>
<dbReference type="Gene3D" id="3.80.10.10">
    <property type="entry name" value="Ribonuclease Inhibitor"/>
    <property type="match status" value="1"/>
</dbReference>
<proteinExistence type="predicted"/>